<dbReference type="InterPro" id="IPR006675">
    <property type="entry name" value="HDIG_dom"/>
</dbReference>
<dbReference type="HOGENOM" id="CLU_056349_2_0_0"/>
<dbReference type="GO" id="GO:0016787">
    <property type="term" value="F:hydrolase activity"/>
    <property type="evidence" value="ECO:0007669"/>
    <property type="project" value="UniProtKB-KW"/>
</dbReference>
<evidence type="ECO:0000256" key="1">
    <source>
        <dbReference type="ARBA" id="ARBA00022801"/>
    </source>
</evidence>
<proteinExistence type="predicted"/>
<dbReference type="RefSeq" id="WP_012869070.1">
    <property type="nucleotide sequence ID" value="NC_013522.1"/>
</dbReference>
<feature type="domain" description="HD/PDEase" evidence="2">
    <location>
        <begin position="173"/>
        <end position="305"/>
    </location>
</feature>
<dbReference type="Gene3D" id="1.10.3210.10">
    <property type="entry name" value="Hypothetical protein af1432"/>
    <property type="match status" value="1"/>
</dbReference>
<gene>
    <name evidence="3" type="ordered locus">Taci_0317</name>
</gene>
<dbReference type="Proteomes" id="UP000002030">
    <property type="component" value="Chromosome"/>
</dbReference>
<dbReference type="CDD" id="cd00077">
    <property type="entry name" value="HDc"/>
    <property type="match status" value="1"/>
</dbReference>
<dbReference type="EnsemblBacteria" id="ACZ18554">
    <property type="protein sequence ID" value="ACZ18554"/>
    <property type="gene ID" value="Taci_0317"/>
</dbReference>
<dbReference type="SMART" id="SM00471">
    <property type="entry name" value="HDc"/>
    <property type="match status" value="1"/>
</dbReference>
<dbReference type="STRING" id="525903.Taci_0317"/>
<dbReference type="eggNOG" id="COG3481">
    <property type="taxonomic scope" value="Bacteria"/>
</dbReference>
<accession>D1B8F1</accession>
<keyword evidence="4" id="KW-1185">Reference proteome</keyword>
<organism evidence="3 4">
    <name type="scientific">Thermanaerovibrio acidaminovorans (strain ATCC 49978 / DSM 6589 / Su883)</name>
    <name type="common">Selenomonas acidaminovorans</name>
    <dbReference type="NCBI Taxonomy" id="525903"/>
    <lineage>
        <taxon>Bacteria</taxon>
        <taxon>Thermotogati</taxon>
        <taxon>Synergistota</taxon>
        <taxon>Synergistia</taxon>
        <taxon>Synergistales</taxon>
        <taxon>Synergistaceae</taxon>
        <taxon>Thermanaerovibrio</taxon>
    </lineage>
</organism>
<dbReference type="EMBL" id="CP001818">
    <property type="protein sequence ID" value="ACZ18554.1"/>
    <property type="molecule type" value="Genomic_DNA"/>
</dbReference>
<evidence type="ECO:0000313" key="3">
    <source>
        <dbReference type="EMBL" id="ACZ18554.1"/>
    </source>
</evidence>
<dbReference type="OrthoDB" id="9778453at2"/>
<dbReference type="KEGG" id="tai:Taci_0317"/>
<keyword evidence="1" id="KW-0378">Hydrolase</keyword>
<dbReference type="InterPro" id="IPR050798">
    <property type="entry name" value="YhaM_exoribonuc/phosphodiest"/>
</dbReference>
<name>D1B8F1_THEAS</name>
<dbReference type="InterPro" id="IPR003607">
    <property type="entry name" value="HD/PDEase_dom"/>
</dbReference>
<dbReference type="GO" id="GO:0031125">
    <property type="term" value="P:rRNA 3'-end processing"/>
    <property type="evidence" value="ECO:0007669"/>
    <property type="project" value="TreeGrafter"/>
</dbReference>
<dbReference type="Pfam" id="PF01966">
    <property type="entry name" value="HD"/>
    <property type="match status" value="1"/>
</dbReference>
<protein>
    <submittedName>
        <fullName evidence="3">Metal dependent phosphohydrolase</fullName>
    </submittedName>
</protein>
<sequence>MGRDELMTVEAVLRLRPGESFKGVYAVRDLQANRDRGGGTYWSVTVMDPTGAMEGKAWSSARWLDRREGEPLSEDQIQSLKGMSVGVVGQVKDYRGSLQVDFRELYRLDQDKYPPLDLVPRSPFPQEELEERFWRIVGSCGEELRGFLEGIFVGDLRDRFFSYPAAVSNHHAYRAGLLEHTVHVAEAALGMCGPYRDVSLEVVAAGALLHDLGKVRAYRMSPLPEVTVEGSVLDHVAMGYALFEELVRDRGLRGELAVHLGHIILSHHGQKEYGSPVVPQTLEALIVSAADELDFHLFCCREGLRWLRDGQAVSDFNRSTQRRFWTGELPQRP</sequence>
<evidence type="ECO:0000313" key="4">
    <source>
        <dbReference type="Proteomes" id="UP000002030"/>
    </source>
</evidence>
<dbReference type="PANTHER" id="PTHR37294">
    <property type="entry name" value="3'-5' EXORIBONUCLEASE YHAM"/>
    <property type="match status" value="1"/>
</dbReference>
<dbReference type="NCBIfam" id="TIGR00277">
    <property type="entry name" value="HDIG"/>
    <property type="match status" value="1"/>
</dbReference>
<dbReference type="SUPFAM" id="SSF109604">
    <property type="entry name" value="HD-domain/PDEase-like"/>
    <property type="match status" value="1"/>
</dbReference>
<evidence type="ECO:0000259" key="2">
    <source>
        <dbReference type="SMART" id="SM00471"/>
    </source>
</evidence>
<dbReference type="AlphaFoldDB" id="D1B8F1"/>
<reference evidence="3 4" key="1">
    <citation type="journal article" date="2009" name="Stand. Genomic Sci.">
        <title>Complete genome sequence of Thermanaerovibrio acidaminovorans type strain (Su883).</title>
        <authorList>
            <person name="Chovatia M."/>
            <person name="Sikorski J."/>
            <person name="Schroder M."/>
            <person name="Lapidus A."/>
            <person name="Nolan M."/>
            <person name="Tice H."/>
            <person name="Glavina Del Rio T."/>
            <person name="Copeland A."/>
            <person name="Cheng J.F."/>
            <person name="Lucas S."/>
            <person name="Chen F."/>
            <person name="Bruce D."/>
            <person name="Goodwin L."/>
            <person name="Pitluck S."/>
            <person name="Ivanova N."/>
            <person name="Mavromatis K."/>
            <person name="Ovchinnikova G."/>
            <person name="Pati A."/>
            <person name="Chen A."/>
            <person name="Palaniappan K."/>
            <person name="Land M."/>
            <person name="Hauser L."/>
            <person name="Chang Y.J."/>
            <person name="Jeffries C.D."/>
            <person name="Chain P."/>
            <person name="Saunders E."/>
            <person name="Detter J.C."/>
            <person name="Brettin T."/>
            <person name="Rohde M."/>
            <person name="Goker M."/>
            <person name="Spring S."/>
            <person name="Bristow J."/>
            <person name="Markowitz V."/>
            <person name="Hugenholtz P."/>
            <person name="Kyrpides N.C."/>
            <person name="Klenk H.P."/>
            <person name="Eisen J.A."/>
        </authorList>
    </citation>
    <scope>NUCLEOTIDE SEQUENCE [LARGE SCALE GENOMIC DNA]</scope>
    <source>
        <strain evidence="4">ATCC 49978 / DSM 6589 / Su883</strain>
    </source>
</reference>
<dbReference type="InterPro" id="IPR006674">
    <property type="entry name" value="HD_domain"/>
</dbReference>
<dbReference type="PANTHER" id="PTHR37294:SF1">
    <property type="entry name" value="3'-5' EXORIBONUCLEASE YHAM"/>
    <property type="match status" value="1"/>
</dbReference>